<dbReference type="AlphaFoldDB" id="A0AA36JE83"/>
<evidence type="ECO:0008006" key="3">
    <source>
        <dbReference type="Google" id="ProtNLM"/>
    </source>
</evidence>
<keyword evidence="2" id="KW-1185">Reference proteome</keyword>
<proteinExistence type="predicted"/>
<name>A0AA36JE83_9DINO</name>
<accession>A0AA36JE83</accession>
<gene>
    <name evidence="1" type="ORF">EVOR1521_LOCUS27009</name>
</gene>
<reference evidence="1" key="1">
    <citation type="submission" date="2023-08" db="EMBL/GenBank/DDBJ databases">
        <authorList>
            <person name="Chen Y."/>
            <person name="Shah S."/>
            <person name="Dougan E. K."/>
            <person name="Thang M."/>
            <person name="Chan C."/>
        </authorList>
    </citation>
    <scope>NUCLEOTIDE SEQUENCE</scope>
</reference>
<dbReference type="Proteomes" id="UP001178507">
    <property type="component" value="Unassembled WGS sequence"/>
</dbReference>
<protein>
    <recommendedName>
        <fullName evidence="3">Sulfotransferase</fullName>
    </recommendedName>
</protein>
<dbReference type="EMBL" id="CAUJNA010003549">
    <property type="protein sequence ID" value="CAJ1404590.1"/>
    <property type="molecule type" value="Genomic_DNA"/>
</dbReference>
<evidence type="ECO:0000313" key="1">
    <source>
        <dbReference type="EMBL" id="CAJ1404590.1"/>
    </source>
</evidence>
<organism evidence="1 2">
    <name type="scientific">Effrenium voratum</name>
    <dbReference type="NCBI Taxonomy" id="2562239"/>
    <lineage>
        <taxon>Eukaryota</taxon>
        <taxon>Sar</taxon>
        <taxon>Alveolata</taxon>
        <taxon>Dinophyceae</taxon>
        <taxon>Suessiales</taxon>
        <taxon>Symbiodiniaceae</taxon>
        <taxon>Effrenium</taxon>
    </lineage>
</organism>
<sequence length="138" mass="16376">MLMHLSNPLETPQQLQRFFAQGAGRMLHVVRKPSDMIISGYIYHRRHRSKGEAWLHFRDPPDCLSCDHEAWSQIFQRCGFTCSYHQLLRNVSTREGLQLEALRSRWDVMKMLRNAWDWKELTNILQRPGGSWRSSRHG</sequence>
<evidence type="ECO:0000313" key="2">
    <source>
        <dbReference type="Proteomes" id="UP001178507"/>
    </source>
</evidence>
<comment type="caution">
    <text evidence="1">The sequence shown here is derived from an EMBL/GenBank/DDBJ whole genome shotgun (WGS) entry which is preliminary data.</text>
</comment>